<feature type="transmembrane region" description="Helical" evidence="5">
    <location>
        <begin position="154"/>
        <end position="179"/>
    </location>
</feature>
<keyword evidence="3 5" id="KW-1133">Transmembrane helix</keyword>
<name>A0A1H0FPF2_9ACTN</name>
<evidence type="ECO:0000256" key="5">
    <source>
        <dbReference type="SAM" id="Phobius"/>
    </source>
</evidence>
<dbReference type="GO" id="GO:0015108">
    <property type="term" value="F:chloride transmembrane transporter activity"/>
    <property type="evidence" value="ECO:0007669"/>
    <property type="project" value="InterPro"/>
</dbReference>
<evidence type="ECO:0000313" key="6">
    <source>
        <dbReference type="EMBL" id="SDN96474.1"/>
    </source>
</evidence>
<feature type="transmembrane region" description="Helical" evidence="5">
    <location>
        <begin position="103"/>
        <end position="123"/>
    </location>
</feature>
<comment type="subcellular location">
    <subcellularLocation>
        <location evidence="1">Membrane</location>
        <topology evidence="1">Multi-pass membrane protein</topology>
    </subcellularLocation>
</comment>
<dbReference type="InterPro" id="IPR014743">
    <property type="entry name" value="Cl-channel_core"/>
</dbReference>
<evidence type="ECO:0000256" key="4">
    <source>
        <dbReference type="ARBA" id="ARBA00023136"/>
    </source>
</evidence>
<evidence type="ECO:0000313" key="7">
    <source>
        <dbReference type="Proteomes" id="UP000199341"/>
    </source>
</evidence>
<dbReference type="SUPFAM" id="SSF81340">
    <property type="entry name" value="Clc chloride channel"/>
    <property type="match status" value="1"/>
</dbReference>
<gene>
    <name evidence="6" type="ORF">SAMN05216259_106375</name>
</gene>
<keyword evidence="7" id="KW-1185">Reference proteome</keyword>
<dbReference type="InterPro" id="IPR050368">
    <property type="entry name" value="ClC-type_chloride_channel"/>
</dbReference>
<dbReference type="GO" id="GO:0016020">
    <property type="term" value="C:membrane"/>
    <property type="evidence" value="ECO:0007669"/>
    <property type="project" value="UniProtKB-SubCell"/>
</dbReference>
<dbReference type="RefSeq" id="WP_245771434.1">
    <property type="nucleotide sequence ID" value="NZ_FNIE01000006.1"/>
</dbReference>
<dbReference type="Proteomes" id="UP000199341">
    <property type="component" value="Unassembled WGS sequence"/>
</dbReference>
<dbReference type="Pfam" id="PF00654">
    <property type="entry name" value="Voltage_CLC"/>
    <property type="match status" value="1"/>
</dbReference>
<feature type="transmembrane region" description="Helical" evidence="5">
    <location>
        <begin position="20"/>
        <end position="39"/>
    </location>
</feature>
<proteinExistence type="predicted"/>
<protein>
    <submittedName>
        <fullName evidence="6">H+/Cl-antiporter ClcA</fullName>
    </submittedName>
</protein>
<keyword evidence="2 5" id="KW-0812">Transmembrane</keyword>
<feature type="transmembrane region" description="Helical" evidence="5">
    <location>
        <begin position="63"/>
        <end position="82"/>
    </location>
</feature>
<dbReference type="Gene3D" id="1.10.3080.10">
    <property type="entry name" value="Clc chloride channel"/>
    <property type="match status" value="1"/>
</dbReference>
<dbReference type="PANTHER" id="PTHR43427">
    <property type="entry name" value="CHLORIDE CHANNEL PROTEIN CLC-E"/>
    <property type="match status" value="1"/>
</dbReference>
<feature type="transmembrane region" description="Helical" evidence="5">
    <location>
        <begin position="191"/>
        <end position="217"/>
    </location>
</feature>
<dbReference type="STRING" id="310781.SAMN05216259_106375"/>
<feature type="transmembrane region" description="Helical" evidence="5">
    <location>
        <begin position="389"/>
        <end position="414"/>
    </location>
</feature>
<dbReference type="PRINTS" id="PR00762">
    <property type="entry name" value="CLCHANNEL"/>
</dbReference>
<organism evidence="6 7">
    <name type="scientific">Actinacidiphila guanduensis</name>
    <dbReference type="NCBI Taxonomy" id="310781"/>
    <lineage>
        <taxon>Bacteria</taxon>
        <taxon>Bacillati</taxon>
        <taxon>Actinomycetota</taxon>
        <taxon>Actinomycetes</taxon>
        <taxon>Kitasatosporales</taxon>
        <taxon>Streptomycetaceae</taxon>
        <taxon>Actinacidiphila</taxon>
    </lineage>
</organism>
<keyword evidence="4 5" id="KW-0472">Membrane</keyword>
<feature type="transmembrane region" description="Helical" evidence="5">
    <location>
        <begin position="237"/>
        <end position="258"/>
    </location>
</feature>
<reference evidence="6 7" key="1">
    <citation type="submission" date="2016-10" db="EMBL/GenBank/DDBJ databases">
        <authorList>
            <person name="de Groot N.N."/>
        </authorList>
    </citation>
    <scope>NUCLEOTIDE SEQUENCE [LARGE SCALE GENOMIC DNA]</scope>
    <source>
        <strain evidence="6 7">CGMCC 4.2022</strain>
    </source>
</reference>
<accession>A0A1H0FPF2</accession>
<evidence type="ECO:0000256" key="1">
    <source>
        <dbReference type="ARBA" id="ARBA00004141"/>
    </source>
</evidence>
<evidence type="ECO:0000256" key="3">
    <source>
        <dbReference type="ARBA" id="ARBA00022989"/>
    </source>
</evidence>
<dbReference type="EMBL" id="FNIE01000006">
    <property type="protein sequence ID" value="SDN96474.1"/>
    <property type="molecule type" value="Genomic_DNA"/>
</dbReference>
<feature type="transmembrane region" description="Helical" evidence="5">
    <location>
        <begin position="315"/>
        <end position="335"/>
    </location>
</feature>
<sequence>MGAGDPLGEVVRRKPYQRGLVFCGVIGIPVSLAAFWFLAGLHELEHLLWQAWPKSLGWDQPPWWWPFPLLGVGGVVVAAVVTRLPGRGGHVPAQGLQPGGASVAALPGVALAAVASLPMGAVLGPEAPMIALGGGLALLFRDLARAPATEQGNAVVGAAGSASAIAVIFGNPVVAAVLLMEVSGIGGPQLLAVMLPALLASGVGAVLFTGFGHWTGLKTDSLDLGLPAPPLLDWGDVVWGILLAAALGVLLNRVVLAGRFTARLVERRPFPVIVGCALAAAACGAVYAAATGRSPADVMLSGQAALGELGTHPHAWSVGALVAVLAFKGFAYAVCLGGLRGGPVFPALFLGGAAGVLLAPLPGFGLVPAMAAGMSAAVVSVLRLPVSSVILVALLLGHPGSLPIVVLAVVVSLVTTELL</sequence>
<dbReference type="InterPro" id="IPR001807">
    <property type="entry name" value="ClC"/>
</dbReference>
<dbReference type="AlphaFoldDB" id="A0A1H0FPF2"/>
<feature type="transmembrane region" description="Helical" evidence="5">
    <location>
        <begin position="347"/>
        <end position="369"/>
    </location>
</feature>
<evidence type="ECO:0000256" key="2">
    <source>
        <dbReference type="ARBA" id="ARBA00022692"/>
    </source>
</evidence>
<feature type="transmembrane region" description="Helical" evidence="5">
    <location>
        <begin position="270"/>
        <end position="290"/>
    </location>
</feature>